<evidence type="ECO:0000313" key="3">
    <source>
        <dbReference type="Proteomes" id="UP000308037"/>
    </source>
</evidence>
<reference evidence="2 3" key="1">
    <citation type="submission" date="2019-04" db="EMBL/GenBank/DDBJ databases">
        <title>Natronomonas sp. F20-122 a newhaloarchaeon isolated from a saline saltern of Isla Bacuta, Huelva, Spain.</title>
        <authorList>
            <person name="Duran-Viseras A."/>
            <person name="Sanchez-Porro C."/>
            <person name="Ventosa A."/>
        </authorList>
    </citation>
    <scope>NUCLEOTIDE SEQUENCE [LARGE SCALE GENOMIC DNA]</scope>
    <source>
        <strain evidence="2 3">F20-122</strain>
    </source>
</reference>
<dbReference type="Pfam" id="PF23957">
    <property type="entry name" value="DUF7286"/>
    <property type="match status" value="1"/>
</dbReference>
<dbReference type="AlphaFoldDB" id="A0A4U5JBW0"/>
<sequence>MNDRGRVPFALVGVLLVLTSTTIAVTTVTRPPEASPHIDDAMQGATAAAVTELRGAADEAAREAAIAPVTDPADTPAGRAIGDDEPFRDALRLRLYLRAVERIDGTETTRGSVTATASLPAVDPTTAGYRQAIERVEVERAGEDDAAMRVEIEGVRLRAIRNGRTVASVERSPEFVVANPVLALHDRTERFERRANAPVTKPGLGQRMTTRLYAIAWIRGYAQYGGADISTVLGTRHIELSTNDALLAEQRSTFGEADPGGENGVSAAAGRVATTDLIAGLGSEPEWQDAVLKTTDEIRVNPPPERSVGTWREEPDDPTITVGVNASADRAFVDTIGVRGRDRLDDAVERVHTVEARVEASSDLRSRNQWGGGSPGGNWTHTGVRTDTRTSTHRISSRGPSETGWETVDGGTFEVTRTRTVTRRWQRGYDTMTTRETEERIYRVEVAVHARTAPIEGVPDGRLDGHLRDATDRAAEDAIGNGGLDGIARRAAGGRTVRSTARATASPSMERAAIESDLGTVRDRTRAVRVTLPAPAVGTGRANPAERLHRKIGSQRDELLIDADRTARERTRLAVRLEYLDSLDSELKTRTDTFDAASDGIGDAVGKHIGSDRLGGALDAHRAASNPSADRVSDPAGHLSMAVDTAPSYLTTSEVTQDRIDEPGAGTIYPLSTRSINVFSSPHGQVADGIVSRIPFLGTGRVSLSTAARTLAAAEAGGGRYEELEGDVEDSTAYVRGELIDELVDTGVSERDARAALRTDASTADEALMLTNGTTIERAAAKIDGPATTERLELRLRTRLDTELTEAAARPSEPTTTEAQQRVQAEVNTELKNLLADGIENEAERKRKKKLGKRLGAIPAGLPLAPVPGYWYATANVWYVTVDGQYERFAVWTNRGDGTGATTYLRDGRTAWVTHDGDERRLGTSEQVSFRTQTAVVVVVPPGPRGVGDTDGEPYKYSPGWDSGV</sequence>
<accession>A0A4U5JBW0</accession>
<proteinExistence type="predicted"/>
<gene>
    <name evidence="2" type="ORF">DM868_07650</name>
</gene>
<evidence type="ECO:0000256" key="1">
    <source>
        <dbReference type="SAM" id="MobiDB-lite"/>
    </source>
</evidence>
<evidence type="ECO:0000313" key="2">
    <source>
        <dbReference type="EMBL" id="TKR26354.1"/>
    </source>
</evidence>
<dbReference type="Proteomes" id="UP000308037">
    <property type="component" value="Unassembled WGS sequence"/>
</dbReference>
<name>A0A4U5JBW0_9EURY</name>
<dbReference type="RefSeq" id="WP_137276270.1">
    <property type="nucleotide sequence ID" value="NZ_QKNX01000002.1"/>
</dbReference>
<feature type="region of interest" description="Disordered" evidence="1">
    <location>
        <begin position="299"/>
        <end position="319"/>
    </location>
</feature>
<feature type="region of interest" description="Disordered" evidence="1">
    <location>
        <begin position="365"/>
        <end position="408"/>
    </location>
</feature>
<feature type="region of interest" description="Disordered" evidence="1">
    <location>
        <begin position="941"/>
        <end position="965"/>
    </location>
</feature>
<protein>
    <submittedName>
        <fullName evidence="2">Uncharacterized protein</fullName>
    </submittedName>
</protein>
<comment type="caution">
    <text evidence="2">The sequence shown here is derived from an EMBL/GenBank/DDBJ whole genome shotgun (WGS) entry which is preliminary data.</text>
</comment>
<organism evidence="2 3">
    <name type="scientific">Natronomonas salsuginis</name>
    <dbReference type="NCBI Taxonomy" id="2217661"/>
    <lineage>
        <taxon>Archaea</taxon>
        <taxon>Methanobacteriati</taxon>
        <taxon>Methanobacteriota</taxon>
        <taxon>Stenosarchaea group</taxon>
        <taxon>Halobacteria</taxon>
        <taxon>Halobacteriales</taxon>
        <taxon>Natronomonadaceae</taxon>
        <taxon>Natronomonas</taxon>
    </lineage>
</organism>
<keyword evidence="3" id="KW-1185">Reference proteome</keyword>
<dbReference type="OrthoDB" id="124691at2157"/>
<dbReference type="InterPro" id="IPR055710">
    <property type="entry name" value="DUF7286"/>
</dbReference>
<dbReference type="EMBL" id="QKNX01000002">
    <property type="protein sequence ID" value="TKR26354.1"/>
    <property type="molecule type" value="Genomic_DNA"/>
</dbReference>